<gene>
    <name evidence="4" type="ORF">LARSCL_LOCUS20970</name>
</gene>
<name>A0AAV2BS78_9ARAC</name>
<feature type="domain" description="C2H2-type" evidence="3">
    <location>
        <begin position="1127"/>
        <end position="1150"/>
    </location>
</feature>
<dbReference type="SMART" id="SM00355">
    <property type="entry name" value="ZnF_C2H2"/>
    <property type="match status" value="4"/>
</dbReference>
<dbReference type="InterPro" id="IPR013087">
    <property type="entry name" value="Znf_C2H2_type"/>
</dbReference>
<keyword evidence="1" id="KW-0479">Metal-binding</keyword>
<evidence type="ECO:0000256" key="2">
    <source>
        <dbReference type="SAM" id="Coils"/>
    </source>
</evidence>
<proteinExistence type="predicted"/>
<keyword evidence="1" id="KW-0863">Zinc-finger</keyword>
<dbReference type="PROSITE" id="PS00028">
    <property type="entry name" value="ZINC_FINGER_C2H2_1"/>
    <property type="match status" value="3"/>
</dbReference>
<protein>
    <recommendedName>
        <fullName evidence="3">C2H2-type domain-containing protein</fullName>
    </recommendedName>
</protein>
<accession>A0AAV2BS78</accession>
<dbReference type="GO" id="GO:0008270">
    <property type="term" value="F:zinc ion binding"/>
    <property type="evidence" value="ECO:0007669"/>
    <property type="project" value="UniProtKB-KW"/>
</dbReference>
<keyword evidence="5" id="KW-1185">Reference proteome</keyword>
<keyword evidence="2" id="KW-0175">Coiled coil</keyword>
<keyword evidence="1" id="KW-0862">Zinc</keyword>
<feature type="domain" description="C2H2-type" evidence="3">
    <location>
        <begin position="1043"/>
        <end position="1066"/>
    </location>
</feature>
<feature type="domain" description="C2H2-type" evidence="3">
    <location>
        <begin position="1100"/>
        <end position="1124"/>
    </location>
</feature>
<sequence>MDVFLGNENYFQDKLAATNKCHSPQVVDNEEKSMSLDIEHFLTTVGDVSEISRKGTELNLPVPIVSCLDTLIENVGELHKFDSINNLTISSNLIEDLNILSSKSVSEQSLSNYAFSDLENCNTNESSLQKMEKSCPIPEDGELTPFEVNVSRSGNSNSAILFETDHTPSNDDLGQKVEETVIDGQFNESEDCGIQLSADEQSDQFKISEIKQSKDLDLMPSKDLVNPIEMDINLLESNSNEISFMGLNNTVVNFELEEEKVIESDKNENKVKGNSNKRYMEKNCAISEDKCESEILKGIENNANLKEKEADVIKYSTDKCLSVADKLHSSSDMNCCQVVLNRLKPHILKKYLYFSNLNPIQMQSDAEKDINLNIDGKEKLQRKLNRNLLTRNVNSVNKGKKLNNKNSSKVNIMKKQSLKSKKTGKQLSIEKNYKYADTEEEMFNRFSNLIKCSKLKKAVHGILVRNTLLNESFENEQKNKTMNSDKNKIKELDEKLLNQQKECEKRNSPERKLTVKGDSSCHSKSNGLFKSKLLNLKVGDSLVSKRTYNEFDKTQNSSFMTKPCKVLLERLSFETIKMYSLDVSLFSISKSDNVSCSDKGTNLLDSFLSSSSDEQEDEEIIFRKIQNKSSFKRLKETSYKKLSSNLRNDGVDLKSQKMVSSLINWRKGIVTELNKNISSHVLVFDMIKKQRGSQKKEFKVTSEGDSLYFQNLKYVKSSKKSNKITVVKNKCMHKSSSNMKLIINNNLNDPGKKSQEVKYNRKEIDLKAPYSIKECRITLEKLDSHCLESYLYNSKLNQIPEVCLSYQYNVNTDINACMVNQIVHIDRDGNQIVKSPKHLLKKHAKNKTREECVQSTKLKENILKENFLCDVKRKIGSTLLKKDSSKPDNIIYHYGKSVAAEGPVLSSGDSQDNLHLNSVPQVNAMDKNWMELDETNRLIKEQIWTKNCSVMLKQCDSAILEKYLGTDWSKKLSKCVHRKSFKADLIDFEDSLVSNSTHSVFPNSEYGDISESNHQMDLSSDSDDCHSIEQVLEFHDKKIPKDLFCKSCTRNFKTYSSLLSHEKKTHKTYCFKCVLCKYVSKNRDSYINHMKRNHPEVEPYVCDYPKCEKSFQNKKKLSDHKKSHQRYCCRFCKKRYAKKNLLLRHVSDCH</sequence>
<evidence type="ECO:0000313" key="5">
    <source>
        <dbReference type="Proteomes" id="UP001497382"/>
    </source>
</evidence>
<dbReference type="AlphaFoldDB" id="A0AAV2BS78"/>
<evidence type="ECO:0000256" key="1">
    <source>
        <dbReference type="PROSITE-ProRule" id="PRU00042"/>
    </source>
</evidence>
<dbReference type="SUPFAM" id="SSF57667">
    <property type="entry name" value="beta-beta-alpha zinc fingers"/>
    <property type="match status" value="1"/>
</dbReference>
<organism evidence="4 5">
    <name type="scientific">Larinioides sclopetarius</name>
    <dbReference type="NCBI Taxonomy" id="280406"/>
    <lineage>
        <taxon>Eukaryota</taxon>
        <taxon>Metazoa</taxon>
        <taxon>Ecdysozoa</taxon>
        <taxon>Arthropoda</taxon>
        <taxon>Chelicerata</taxon>
        <taxon>Arachnida</taxon>
        <taxon>Araneae</taxon>
        <taxon>Araneomorphae</taxon>
        <taxon>Entelegynae</taxon>
        <taxon>Araneoidea</taxon>
        <taxon>Araneidae</taxon>
        <taxon>Larinioides</taxon>
    </lineage>
</organism>
<evidence type="ECO:0000259" key="3">
    <source>
        <dbReference type="PROSITE" id="PS50157"/>
    </source>
</evidence>
<dbReference type="InterPro" id="IPR036236">
    <property type="entry name" value="Znf_C2H2_sf"/>
</dbReference>
<comment type="caution">
    <text evidence="4">The sequence shown here is derived from an EMBL/GenBank/DDBJ whole genome shotgun (WGS) entry which is preliminary data.</text>
</comment>
<dbReference type="Proteomes" id="UP001497382">
    <property type="component" value="Unassembled WGS sequence"/>
</dbReference>
<reference evidence="4 5" key="1">
    <citation type="submission" date="2024-04" db="EMBL/GenBank/DDBJ databases">
        <authorList>
            <person name="Rising A."/>
            <person name="Reimegard J."/>
            <person name="Sonavane S."/>
            <person name="Akerstrom W."/>
            <person name="Nylinder S."/>
            <person name="Hedman E."/>
            <person name="Kallberg Y."/>
        </authorList>
    </citation>
    <scope>NUCLEOTIDE SEQUENCE [LARGE SCALE GENOMIC DNA]</scope>
</reference>
<dbReference type="Gene3D" id="3.30.160.60">
    <property type="entry name" value="Classic Zinc Finger"/>
    <property type="match status" value="2"/>
</dbReference>
<evidence type="ECO:0000313" key="4">
    <source>
        <dbReference type="EMBL" id="CAL1298742.1"/>
    </source>
</evidence>
<feature type="coiled-coil region" evidence="2">
    <location>
        <begin position="475"/>
        <end position="502"/>
    </location>
</feature>
<dbReference type="PROSITE" id="PS50157">
    <property type="entry name" value="ZINC_FINGER_C2H2_2"/>
    <property type="match status" value="3"/>
</dbReference>
<dbReference type="EMBL" id="CAXIEN010000472">
    <property type="protein sequence ID" value="CAL1298742.1"/>
    <property type="molecule type" value="Genomic_DNA"/>
</dbReference>